<dbReference type="Gene3D" id="3.90.1150.10">
    <property type="entry name" value="Aspartate Aminotransferase, domain 1"/>
    <property type="match status" value="1"/>
</dbReference>
<gene>
    <name evidence="4" type="ORF">FM105_05980</name>
</gene>
<dbReference type="SUPFAM" id="SSF53383">
    <property type="entry name" value="PLP-dependent transferases"/>
    <property type="match status" value="1"/>
</dbReference>
<keyword evidence="5" id="KW-1185">Reference proteome</keyword>
<accession>A0A1X6XB48</accession>
<dbReference type="Pfam" id="PF00202">
    <property type="entry name" value="Aminotran_3"/>
    <property type="match status" value="1"/>
</dbReference>
<dbReference type="PANTHER" id="PTHR45688:SF13">
    <property type="entry name" value="ALANINE--GLYOXYLATE AMINOTRANSFERASE 2-LIKE"/>
    <property type="match status" value="1"/>
</dbReference>
<dbReference type="InterPro" id="IPR049704">
    <property type="entry name" value="Aminotrans_3_PPA_site"/>
</dbReference>
<name>A0A1X6XB48_9MICO</name>
<dbReference type="InterPro" id="IPR015422">
    <property type="entry name" value="PyrdxlP-dep_Trfase_small"/>
</dbReference>
<keyword evidence="2 3" id="KW-0663">Pyridoxal phosphate</keyword>
<evidence type="ECO:0000256" key="2">
    <source>
        <dbReference type="ARBA" id="ARBA00022898"/>
    </source>
</evidence>
<evidence type="ECO:0000256" key="1">
    <source>
        <dbReference type="ARBA" id="ARBA00008954"/>
    </source>
</evidence>
<reference evidence="5" key="1">
    <citation type="submission" date="2017-02" db="EMBL/GenBank/DDBJ databases">
        <authorList>
            <person name="Dridi B."/>
        </authorList>
    </citation>
    <scope>NUCLEOTIDE SEQUENCE [LARGE SCALE GENOMIC DNA]</scope>
    <source>
        <strain evidence="5">B Co 03.10</strain>
    </source>
</reference>
<evidence type="ECO:0000313" key="5">
    <source>
        <dbReference type="Proteomes" id="UP000196581"/>
    </source>
</evidence>
<evidence type="ECO:0000313" key="4">
    <source>
        <dbReference type="EMBL" id="SLM96574.1"/>
    </source>
</evidence>
<dbReference type="GO" id="GO:0030170">
    <property type="term" value="F:pyridoxal phosphate binding"/>
    <property type="evidence" value="ECO:0007669"/>
    <property type="project" value="InterPro"/>
</dbReference>
<dbReference type="PROSITE" id="PS00600">
    <property type="entry name" value="AA_TRANSFER_CLASS_3"/>
    <property type="match status" value="1"/>
</dbReference>
<sequence>MASAQGCTITDTSGIDFLDAYNNVPVLGHSHPAIADAVHAQLLRANTHTRYLDDVVDAYSRDLLALLPQHIESVVYTCSGSEANDLALQVAAYSSMSEGVIVARRAYHGTTSATAAISPSLSPAPRDHVVTVDIPDADDPDFGRLLAGRVRRAAAELERRGHGTSAFVLDSTMTSEGIIAGEHVRLALAVDAVHDAGGFYIADEVQAGFFRTGTWWGYESLGVAPDLVTFGKPMGGGMPVAAVAGPRVVFSDFGGQQRYFNTFAGTPAPIAAAHTVLNALRDGGFGERVPEAGQRLGDGLSDALAEAGVDGRVRRAGLMVGVDLQPAAGDAARAGAWAGELVEAMYARRVLVSRTGPGDAVVKIRPPLVITDEEIDRLIEAFRGALEDVGSAYA</sequence>
<evidence type="ECO:0000256" key="3">
    <source>
        <dbReference type="RuleBase" id="RU003560"/>
    </source>
</evidence>
<protein>
    <submittedName>
        <fullName evidence="4">Putative aminotransferase</fullName>
    </submittedName>
</protein>
<comment type="similarity">
    <text evidence="1 3">Belongs to the class-III pyridoxal-phosphate-dependent aminotransferase family.</text>
</comment>
<dbReference type="InterPro" id="IPR005814">
    <property type="entry name" value="Aminotrans_3"/>
</dbReference>
<keyword evidence="4" id="KW-0808">Transferase</keyword>
<dbReference type="InterPro" id="IPR015424">
    <property type="entry name" value="PyrdxlP-dep_Trfase"/>
</dbReference>
<dbReference type="InterPro" id="IPR015421">
    <property type="entry name" value="PyrdxlP-dep_Trfase_major"/>
</dbReference>
<dbReference type="EMBL" id="FWFF01000008">
    <property type="protein sequence ID" value="SLM96574.1"/>
    <property type="molecule type" value="Genomic_DNA"/>
</dbReference>
<dbReference type="PIRSF" id="PIRSF000521">
    <property type="entry name" value="Transaminase_4ab_Lys_Orn"/>
    <property type="match status" value="1"/>
</dbReference>
<dbReference type="PANTHER" id="PTHR45688">
    <property type="match status" value="1"/>
</dbReference>
<dbReference type="CDD" id="cd00610">
    <property type="entry name" value="OAT_like"/>
    <property type="match status" value="1"/>
</dbReference>
<keyword evidence="4" id="KW-0032">Aminotransferase</keyword>
<dbReference type="GO" id="GO:0008483">
    <property type="term" value="F:transaminase activity"/>
    <property type="evidence" value="ECO:0007669"/>
    <property type="project" value="UniProtKB-KW"/>
</dbReference>
<dbReference type="Gene3D" id="3.40.640.10">
    <property type="entry name" value="Type I PLP-dependent aspartate aminotransferase-like (Major domain)"/>
    <property type="match status" value="1"/>
</dbReference>
<dbReference type="Proteomes" id="UP000196581">
    <property type="component" value="Unassembled WGS sequence"/>
</dbReference>
<dbReference type="AlphaFoldDB" id="A0A1X6XB48"/>
<organism evidence="4 5">
    <name type="scientific">Brevibacterium yomogidense</name>
    <dbReference type="NCBI Taxonomy" id="946573"/>
    <lineage>
        <taxon>Bacteria</taxon>
        <taxon>Bacillati</taxon>
        <taxon>Actinomycetota</taxon>
        <taxon>Actinomycetes</taxon>
        <taxon>Micrococcales</taxon>
        <taxon>Brevibacteriaceae</taxon>
        <taxon>Brevibacterium</taxon>
    </lineage>
</organism>
<proteinExistence type="inferred from homology"/>